<dbReference type="GO" id="GO:0008270">
    <property type="term" value="F:zinc ion binding"/>
    <property type="evidence" value="ECO:0007669"/>
    <property type="project" value="UniProtKB-UniRule"/>
</dbReference>
<accession>A0A9N8Z4K3</accession>
<comment type="cofactor">
    <cofactor evidence="7">
        <name>Zn(2+)</name>
        <dbReference type="ChEBI" id="CHEBI:29105"/>
    </cofactor>
    <text evidence="7">Binds 1 zinc ion per subunit.</text>
</comment>
<gene>
    <name evidence="9" type="ORF">POCULU_LOCUS768</name>
</gene>
<reference evidence="9" key="1">
    <citation type="submission" date="2021-06" db="EMBL/GenBank/DDBJ databases">
        <authorList>
            <person name="Kallberg Y."/>
            <person name="Tangrot J."/>
            <person name="Rosling A."/>
        </authorList>
    </citation>
    <scope>NUCLEOTIDE SEQUENCE</scope>
    <source>
        <strain evidence="9">IA702</strain>
    </source>
</reference>
<evidence type="ECO:0000256" key="1">
    <source>
        <dbReference type="ARBA" id="ARBA00006217"/>
    </source>
</evidence>
<dbReference type="PANTHER" id="PTHR11002:SF76">
    <property type="entry name" value="CARBONIC ANHYDRASE"/>
    <property type="match status" value="1"/>
</dbReference>
<dbReference type="InterPro" id="IPR015892">
    <property type="entry name" value="Carbonic_anhydrase_CS"/>
</dbReference>
<comment type="caution">
    <text evidence="9">The sequence shown here is derived from an EMBL/GenBank/DDBJ whole genome shotgun (WGS) entry which is preliminary data.</text>
</comment>
<evidence type="ECO:0000256" key="7">
    <source>
        <dbReference type="PIRSR" id="PIRSR601765-1"/>
    </source>
</evidence>
<dbReference type="Pfam" id="PF00484">
    <property type="entry name" value="Pro_CA"/>
    <property type="match status" value="1"/>
</dbReference>
<dbReference type="GO" id="GO:0004089">
    <property type="term" value="F:carbonate dehydratase activity"/>
    <property type="evidence" value="ECO:0007669"/>
    <property type="project" value="UniProtKB-UniRule"/>
</dbReference>
<evidence type="ECO:0000256" key="2">
    <source>
        <dbReference type="ARBA" id="ARBA00012925"/>
    </source>
</evidence>
<evidence type="ECO:0000313" key="9">
    <source>
        <dbReference type="EMBL" id="CAG8465324.1"/>
    </source>
</evidence>
<evidence type="ECO:0000256" key="8">
    <source>
        <dbReference type="RuleBase" id="RU003956"/>
    </source>
</evidence>
<dbReference type="EMBL" id="CAJVPJ010000045">
    <property type="protein sequence ID" value="CAG8465324.1"/>
    <property type="molecule type" value="Genomic_DNA"/>
</dbReference>
<sequence>MASLRAGLLSVLQNNKIWANSKKADLTSFRDLSAGQAPKILWFGCADSRVSPEIVTQLGFGQLFVNRNVANQFDPEDTNCMAVLEFAVQNLKVENIVVCGHTGCAGVENFDNDKLPTNVKKWIKPIEAIYKEHVKEFEGINDPSTFSGLLARLNVKEQVKKLAETQVVKDAWAVPQKLSIHGWMYNLPTGLLEDLNVSISNPNK</sequence>
<dbReference type="EC" id="4.2.1.1" evidence="2 8"/>
<dbReference type="PANTHER" id="PTHR11002">
    <property type="entry name" value="CARBONIC ANHYDRASE"/>
    <property type="match status" value="1"/>
</dbReference>
<feature type="binding site" evidence="7">
    <location>
        <position position="101"/>
    </location>
    <ligand>
        <name>Zn(2+)</name>
        <dbReference type="ChEBI" id="CHEBI:29105"/>
    </ligand>
</feature>
<feature type="binding site" evidence="7">
    <location>
        <position position="104"/>
    </location>
    <ligand>
        <name>Zn(2+)</name>
        <dbReference type="ChEBI" id="CHEBI:29105"/>
    </ligand>
</feature>
<dbReference type="GO" id="GO:0015976">
    <property type="term" value="P:carbon utilization"/>
    <property type="evidence" value="ECO:0007669"/>
    <property type="project" value="InterPro"/>
</dbReference>
<keyword evidence="4 7" id="KW-0862">Zinc</keyword>
<keyword evidence="3 7" id="KW-0479">Metal-binding</keyword>
<dbReference type="GO" id="GO:0034599">
    <property type="term" value="P:cellular response to oxidative stress"/>
    <property type="evidence" value="ECO:0007669"/>
    <property type="project" value="TreeGrafter"/>
</dbReference>
<dbReference type="InterPro" id="IPR001765">
    <property type="entry name" value="Carbonic_anhydrase"/>
</dbReference>
<feature type="binding site" evidence="7">
    <location>
        <position position="47"/>
    </location>
    <ligand>
        <name>Zn(2+)</name>
        <dbReference type="ChEBI" id="CHEBI:29105"/>
    </ligand>
</feature>
<name>A0A9N8Z4K3_9GLOM</name>
<keyword evidence="10" id="KW-1185">Reference proteome</keyword>
<dbReference type="InterPro" id="IPR036874">
    <property type="entry name" value="Carbonic_anhydrase_sf"/>
</dbReference>
<dbReference type="CDD" id="cd00883">
    <property type="entry name" value="beta_CA_cladeA"/>
    <property type="match status" value="1"/>
</dbReference>
<proteinExistence type="inferred from homology"/>
<dbReference type="GO" id="GO:0071244">
    <property type="term" value="P:cellular response to carbon dioxide"/>
    <property type="evidence" value="ECO:0007669"/>
    <property type="project" value="TreeGrafter"/>
</dbReference>
<dbReference type="OrthoDB" id="10248475at2759"/>
<dbReference type="SUPFAM" id="SSF53056">
    <property type="entry name" value="beta-carbonic anhydrase, cab"/>
    <property type="match status" value="1"/>
</dbReference>
<comment type="function">
    <text evidence="8">Reversible hydration of carbon dioxide.</text>
</comment>
<dbReference type="Proteomes" id="UP000789572">
    <property type="component" value="Unassembled WGS sequence"/>
</dbReference>
<dbReference type="PROSITE" id="PS00704">
    <property type="entry name" value="PROK_CO2_ANHYDRASE_1"/>
    <property type="match status" value="1"/>
</dbReference>
<evidence type="ECO:0000256" key="4">
    <source>
        <dbReference type="ARBA" id="ARBA00022833"/>
    </source>
</evidence>
<dbReference type="AlphaFoldDB" id="A0A9N8Z4K3"/>
<comment type="catalytic activity">
    <reaction evidence="6 8">
        <text>hydrogencarbonate + H(+) = CO2 + H2O</text>
        <dbReference type="Rhea" id="RHEA:10748"/>
        <dbReference type="ChEBI" id="CHEBI:15377"/>
        <dbReference type="ChEBI" id="CHEBI:15378"/>
        <dbReference type="ChEBI" id="CHEBI:16526"/>
        <dbReference type="ChEBI" id="CHEBI:17544"/>
        <dbReference type="EC" id="4.2.1.1"/>
    </reaction>
</comment>
<comment type="similarity">
    <text evidence="1 8">Belongs to the beta-class carbonic anhydrase family.</text>
</comment>
<evidence type="ECO:0000313" key="10">
    <source>
        <dbReference type="Proteomes" id="UP000789572"/>
    </source>
</evidence>
<organism evidence="9 10">
    <name type="scientific">Paraglomus occultum</name>
    <dbReference type="NCBI Taxonomy" id="144539"/>
    <lineage>
        <taxon>Eukaryota</taxon>
        <taxon>Fungi</taxon>
        <taxon>Fungi incertae sedis</taxon>
        <taxon>Mucoromycota</taxon>
        <taxon>Glomeromycotina</taxon>
        <taxon>Glomeromycetes</taxon>
        <taxon>Paraglomerales</taxon>
        <taxon>Paraglomeraceae</taxon>
        <taxon>Paraglomus</taxon>
    </lineage>
</organism>
<evidence type="ECO:0000256" key="3">
    <source>
        <dbReference type="ARBA" id="ARBA00022723"/>
    </source>
</evidence>
<keyword evidence="5 8" id="KW-0456">Lyase</keyword>
<feature type="binding site" evidence="7">
    <location>
        <position position="45"/>
    </location>
    <ligand>
        <name>Zn(2+)</name>
        <dbReference type="ChEBI" id="CHEBI:29105"/>
    </ligand>
</feature>
<protein>
    <recommendedName>
        <fullName evidence="2 8">Carbonic anhydrase</fullName>
        <ecNumber evidence="2 8">4.2.1.1</ecNumber>
    </recommendedName>
    <alternativeName>
        <fullName evidence="8">Carbonate dehydratase</fullName>
    </alternativeName>
</protein>
<evidence type="ECO:0000256" key="5">
    <source>
        <dbReference type="ARBA" id="ARBA00023239"/>
    </source>
</evidence>
<dbReference type="SMART" id="SM00947">
    <property type="entry name" value="Pro_CA"/>
    <property type="match status" value="1"/>
</dbReference>
<evidence type="ECO:0000256" key="6">
    <source>
        <dbReference type="ARBA" id="ARBA00048348"/>
    </source>
</evidence>
<dbReference type="Gene3D" id="3.40.1050.10">
    <property type="entry name" value="Carbonic anhydrase"/>
    <property type="match status" value="1"/>
</dbReference>